<proteinExistence type="inferred from homology"/>
<dbReference type="PANTHER" id="PTHR24300:SF177">
    <property type="entry name" value="CYTOCHROME P450 2J2"/>
    <property type="match status" value="1"/>
</dbReference>
<dbReference type="InterPro" id="IPR001128">
    <property type="entry name" value="Cyt_P450"/>
</dbReference>
<evidence type="ECO:0000256" key="1">
    <source>
        <dbReference type="ARBA" id="ARBA00001971"/>
    </source>
</evidence>
<dbReference type="GO" id="GO:0004497">
    <property type="term" value="F:monooxygenase activity"/>
    <property type="evidence" value="ECO:0007669"/>
    <property type="project" value="InterPro"/>
</dbReference>
<keyword evidence="6" id="KW-1185">Reference proteome</keyword>
<dbReference type="GO" id="GO:0016705">
    <property type="term" value="F:oxidoreductase activity, acting on paired donors, with incorporation or reduction of molecular oxygen"/>
    <property type="evidence" value="ECO:0007669"/>
    <property type="project" value="InterPro"/>
</dbReference>
<dbReference type="GO" id="GO:0020037">
    <property type="term" value="F:heme binding"/>
    <property type="evidence" value="ECO:0007669"/>
    <property type="project" value="InterPro"/>
</dbReference>
<dbReference type="PRINTS" id="PR00463">
    <property type="entry name" value="EP450I"/>
</dbReference>
<evidence type="ECO:0000256" key="2">
    <source>
        <dbReference type="ARBA" id="ARBA00010617"/>
    </source>
</evidence>
<dbReference type="EMBL" id="AHAT01031340">
    <property type="status" value="NOT_ANNOTATED_CDS"/>
    <property type="molecule type" value="Genomic_DNA"/>
</dbReference>
<reference evidence="5" key="2">
    <citation type="submission" date="2025-08" db="UniProtKB">
        <authorList>
            <consortium name="Ensembl"/>
        </authorList>
    </citation>
    <scope>IDENTIFICATION</scope>
</reference>
<dbReference type="GO" id="GO:0005506">
    <property type="term" value="F:iron ion binding"/>
    <property type="evidence" value="ECO:0007669"/>
    <property type="project" value="InterPro"/>
</dbReference>
<dbReference type="InterPro" id="IPR036396">
    <property type="entry name" value="Cyt_P450_sf"/>
</dbReference>
<keyword evidence="4" id="KW-0408">Iron</keyword>
<dbReference type="OMA" id="NIWACHN"/>
<protein>
    <submittedName>
        <fullName evidence="5">Uncharacterized protein</fullName>
    </submittedName>
</protein>
<dbReference type="Proteomes" id="UP000018468">
    <property type="component" value="Linkage group LG12"/>
</dbReference>
<dbReference type="InParanoid" id="W5MZ51"/>
<dbReference type="Gene3D" id="1.10.630.10">
    <property type="entry name" value="Cytochrome P450"/>
    <property type="match status" value="1"/>
</dbReference>
<evidence type="ECO:0000256" key="3">
    <source>
        <dbReference type="ARBA" id="ARBA00022723"/>
    </source>
</evidence>
<evidence type="ECO:0000313" key="6">
    <source>
        <dbReference type="Proteomes" id="UP000018468"/>
    </source>
</evidence>
<comment type="cofactor">
    <cofactor evidence="1">
        <name>heme</name>
        <dbReference type="ChEBI" id="CHEBI:30413"/>
    </cofactor>
</comment>
<dbReference type="AlphaFoldDB" id="W5MZ51"/>
<organism evidence="5 6">
    <name type="scientific">Lepisosteus oculatus</name>
    <name type="common">Spotted gar</name>
    <dbReference type="NCBI Taxonomy" id="7918"/>
    <lineage>
        <taxon>Eukaryota</taxon>
        <taxon>Metazoa</taxon>
        <taxon>Chordata</taxon>
        <taxon>Craniata</taxon>
        <taxon>Vertebrata</taxon>
        <taxon>Euteleostomi</taxon>
        <taxon>Actinopterygii</taxon>
        <taxon>Neopterygii</taxon>
        <taxon>Holostei</taxon>
        <taxon>Semionotiformes</taxon>
        <taxon>Lepisosteidae</taxon>
        <taxon>Lepisosteus</taxon>
    </lineage>
</organism>
<dbReference type="SUPFAM" id="SSF48264">
    <property type="entry name" value="Cytochrome P450"/>
    <property type="match status" value="1"/>
</dbReference>
<dbReference type="STRING" id="7918.ENSLOCP00000013660"/>
<dbReference type="PANTHER" id="PTHR24300">
    <property type="entry name" value="CYTOCHROME P450 508A4-RELATED"/>
    <property type="match status" value="1"/>
</dbReference>
<dbReference type="GeneTree" id="ENSGT00950000182879"/>
<keyword evidence="3" id="KW-0479">Metal-binding</keyword>
<reference evidence="5" key="3">
    <citation type="submission" date="2025-09" db="UniProtKB">
        <authorList>
            <consortium name="Ensembl"/>
        </authorList>
    </citation>
    <scope>IDENTIFICATION</scope>
</reference>
<dbReference type="InterPro" id="IPR002401">
    <property type="entry name" value="Cyt_P450_E_grp-I"/>
</dbReference>
<dbReference type="Pfam" id="PF00067">
    <property type="entry name" value="p450"/>
    <property type="match status" value="1"/>
</dbReference>
<accession>W5MZ51</accession>
<reference evidence="6" key="1">
    <citation type="submission" date="2011-12" db="EMBL/GenBank/DDBJ databases">
        <title>The Draft Genome of Lepisosteus oculatus.</title>
        <authorList>
            <consortium name="The Broad Institute Genome Assembly &amp; Analysis Group"/>
            <consortium name="Computational R&amp;D Group"/>
            <consortium name="and Sequencing Platform"/>
            <person name="Di Palma F."/>
            <person name="Alfoldi J."/>
            <person name="Johnson J."/>
            <person name="Berlin A."/>
            <person name="Gnerre S."/>
            <person name="Jaffe D."/>
            <person name="MacCallum I."/>
            <person name="Young S."/>
            <person name="Walker B.J."/>
            <person name="Lander E.S."/>
            <person name="Lindblad-Toh K."/>
        </authorList>
    </citation>
    <scope>NUCLEOTIDE SEQUENCE [LARGE SCALE GENOMIC DNA]</scope>
</reference>
<dbReference type="InterPro" id="IPR050182">
    <property type="entry name" value="Cytochrome_P450_fam2"/>
</dbReference>
<dbReference type="Bgee" id="ENSLOCG00000011119">
    <property type="expression patterns" value="Expressed in pharyngeal gill and 10 other cell types or tissues"/>
</dbReference>
<sequence>MGNIAPLSIPHMTTKDTNIQGYFLPKGTLVIANLTSVMFDKTQWETPDTFNPGQFLDADGRFLKRNAFPPFSTGKRVSGEPAGSDGAVPILHFPAPEI</sequence>
<name>W5MZ51_LEPOC</name>
<evidence type="ECO:0000256" key="4">
    <source>
        <dbReference type="ARBA" id="ARBA00023004"/>
    </source>
</evidence>
<dbReference type="Ensembl" id="ENSLOCT00000013689.1">
    <property type="protein sequence ID" value="ENSLOCP00000013660.1"/>
    <property type="gene ID" value="ENSLOCG00000011119.1"/>
</dbReference>
<dbReference type="HOGENOM" id="CLU_2333084_0_0_1"/>
<dbReference type="eggNOG" id="KOG0156">
    <property type="taxonomic scope" value="Eukaryota"/>
</dbReference>
<evidence type="ECO:0000313" key="5">
    <source>
        <dbReference type="Ensembl" id="ENSLOCP00000013660.1"/>
    </source>
</evidence>
<comment type="similarity">
    <text evidence="2">Belongs to the cytochrome P450 family.</text>
</comment>